<feature type="binding site" evidence="3">
    <location>
        <position position="155"/>
    </location>
    <ligand>
        <name>a divalent metal cation</name>
        <dbReference type="ChEBI" id="CHEBI:60240"/>
        <label>2</label>
    </ligand>
</feature>
<feature type="binding site" evidence="3">
    <location>
        <position position="8"/>
    </location>
    <ligand>
        <name>a divalent metal cation</name>
        <dbReference type="ChEBI" id="CHEBI:60240"/>
        <label>1</label>
    </ligand>
</feature>
<dbReference type="FunFam" id="3.20.20.140:FF:000005">
    <property type="entry name" value="TatD family hydrolase"/>
    <property type="match status" value="1"/>
</dbReference>
<dbReference type="GO" id="GO:0046872">
    <property type="term" value="F:metal ion binding"/>
    <property type="evidence" value="ECO:0007669"/>
    <property type="project" value="UniProtKB-KW"/>
</dbReference>
<dbReference type="InterPro" id="IPR032466">
    <property type="entry name" value="Metal_Hydrolase"/>
</dbReference>
<accession>A0A2K4ZII7</accession>
<keyword evidence="5" id="KW-1185">Reference proteome</keyword>
<dbReference type="Gene3D" id="3.20.20.140">
    <property type="entry name" value="Metal-dependent hydrolases"/>
    <property type="match status" value="1"/>
</dbReference>
<reference evidence="4 5" key="1">
    <citation type="submission" date="2018-01" db="EMBL/GenBank/DDBJ databases">
        <authorList>
            <person name="Gaut B.S."/>
            <person name="Morton B.R."/>
            <person name="Clegg M.T."/>
            <person name="Duvall M.R."/>
        </authorList>
    </citation>
    <scope>NUCLEOTIDE SEQUENCE [LARGE SCALE GENOMIC DNA]</scope>
    <source>
        <strain evidence="4">GP69</strain>
    </source>
</reference>
<keyword evidence="2 4" id="KW-0378">Hydrolase</keyword>
<dbReference type="OrthoDB" id="9810005at2"/>
<organism evidence="4 5">
    <name type="scientific">Acetatifactor muris</name>
    <dbReference type="NCBI Taxonomy" id="879566"/>
    <lineage>
        <taxon>Bacteria</taxon>
        <taxon>Bacillati</taxon>
        <taxon>Bacillota</taxon>
        <taxon>Clostridia</taxon>
        <taxon>Lachnospirales</taxon>
        <taxon>Lachnospiraceae</taxon>
        <taxon>Acetatifactor</taxon>
    </lineage>
</organism>
<gene>
    <name evidence="4" type="primary">ycfH_1</name>
    <name evidence="4" type="ORF">AMURIS_02949</name>
</gene>
<dbReference type="NCBIfam" id="TIGR00010">
    <property type="entry name" value="YchF/TatD family DNA exonuclease"/>
    <property type="match status" value="1"/>
</dbReference>
<dbReference type="Pfam" id="PF01026">
    <property type="entry name" value="TatD_DNase"/>
    <property type="match status" value="1"/>
</dbReference>
<dbReference type="CDD" id="cd01310">
    <property type="entry name" value="TatD_DNAse"/>
    <property type="match status" value="1"/>
</dbReference>
<protein>
    <submittedName>
        <fullName evidence="4">Putative deoxyribonuclease YcfH</fullName>
        <ecNumber evidence="4">3.1.21.-</ecNumber>
    </submittedName>
</protein>
<feature type="binding site" evidence="3">
    <location>
        <position position="130"/>
    </location>
    <ligand>
        <name>a divalent metal cation</name>
        <dbReference type="ChEBI" id="CHEBI:60240"/>
        <label>2</label>
    </ligand>
</feature>
<evidence type="ECO:0000256" key="1">
    <source>
        <dbReference type="ARBA" id="ARBA00022723"/>
    </source>
</evidence>
<evidence type="ECO:0000256" key="2">
    <source>
        <dbReference type="ARBA" id="ARBA00022801"/>
    </source>
</evidence>
<evidence type="ECO:0000313" key="4">
    <source>
        <dbReference type="EMBL" id="SOY30226.1"/>
    </source>
</evidence>
<dbReference type="InterPro" id="IPR015991">
    <property type="entry name" value="TatD/YcfH-like"/>
</dbReference>
<dbReference type="PANTHER" id="PTHR46124:SF2">
    <property type="entry name" value="D-AMINOACYL-TRNA DEACYLASE"/>
    <property type="match status" value="1"/>
</dbReference>
<keyword evidence="1 3" id="KW-0479">Metal-binding</keyword>
<dbReference type="GO" id="GO:0004536">
    <property type="term" value="F:DNA nuclease activity"/>
    <property type="evidence" value="ECO:0007669"/>
    <property type="project" value="InterPro"/>
</dbReference>
<name>A0A2K4ZII7_9FIRM</name>
<dbReference type="PIRSF" id="PIRSF005902">
    <property type="entry name" value="DNase_TatD"/>
    <property type="match status" value="1"/>
</dbReference>
<dbReference type="PANTHER" id="PTHR46124">
    <property type="entry name" value="D-AMINOACYL-TRNA DEACYLASE"/>
    <property type="match status" value="1"/>
</dbReference>
<evidence type="ECO:0000256" key="3">
    <source>
        <dbReference type="PIRSR" id="PIRSR005902-1"/>
    </source>
</evidence>
<sequence>MTYIFDTHAHYDDSAFDGDREALLEALPESGIARIVNVGASVVSCERTVVLSKKYDYIYAALGIHPGETGEMTEEKFEHLKKMCLWEKCVAVGEIGLDYYWGEPERETQKKWFVRQLNLAREIHLPVVIHSRDAAKDTVDIMKAEKAGEIGGVVHCYSYTKETARTFLEMDFFFGVGGVLTFKNARKLKEAVAYIPMDRIVLETDCPYLAPVPHRGKRNSSLNLPYVIAALAEVKGISEEEVRKKVWDNGMRLYRMQESQDFQVK</sequence>
<dbReference type="SUPFAM" id="SSF51556">
    <property type="entry name" value="Metallo-dependent hydrolases"/>
    <property type="match status" value="1"/>
</dbReference>
<dbReference type="AlphaFoldDB" id="A0A2K4ZII7"/>
<dbReference type="GO" id="GO:0005829">
    <property type="term" value="C:cytosol"/>
    <property type="evidence" value="ECO:0007669"/>
    <property type="project" value="TreeGrafter"/>
</dbReference>
<feature type="binding site" evidence="3">
    <location>
        <position position="10"/>
    </location>
    <ligand>
        <name>a divalent metal cation</name>
        <dbReference type="ChEBI" id="CHEBI:60240"/>
        <label>1</label>
    </ligand>
</feature>
<dbReference type="PROSITE" id="PS01091">
    <property type="entry name" value="TATD_3"/>
    <property type="match status" value="1"/>
</dbReference>
<feature type="binding site" evidence="3">
    <location>
        <position position="94"/>
    </location>
    <ligand>
        <name>a divalent metal cation</name>
        <dbReference type="ChEBI" id="CHEBI:60240"/>
        <label>1</label>
    </ligand>
</feature>
<dbReference type="Proteomes" id="UP000236311">
    <property type="component" value="Unassembled WGS sequence"/>
</dbReference>
<dbReference type="GO" id="GO:0016788">
    <property type="term" value="F:hydrolase activity, acting on ester bonds"/>
    <property type="evidence" value="ECO:0007669"/>
    <property type="project" value="InterPro"/>
</dbReference>
<dbReference type="EC" id="3.1.21.-" evidence="4"/>
<dbReference type="InterPro" id="IPR001130">
    <property type="entry name" value="TatD-like"/>
</dbReference>
<dbReference type="RefSeq" id="WP_103240283.1">
    <property type="nucleotide sequence ID" value="NZ_CANRXC010000002.1"/>
</dbReference>
<evidence type="ECO:0000313" key="5">
    <source>
        <dbReference type="Proteomes" id="UP000236311"/>
    </source>
</evidence>
<dbReference type="EMBL" id="OFSM01000014">
    <property type="protein sequence ID" value="SOY30226.1"/>
    <property type="molecule type" value="Genomic_DNA"/>
</dbReference>
<dbReference type="InterPro" id="IPR018228">
    <property type="entry name" value="DNase_TatD-rel_CS"/>
</dbReference>
<feature type="binding site" evidence="3">
    <location>
        <position position="205"/>
    </location>
    <ligand>
        <name>a divalent metal cation</name>
        <dbReference type="ChEBI" id="CHEBI:60240"/>
        <label>1</label>
    </ligand>
</feature>
<proteinExistence type="predicted"/>